<evidence type="ECO:0000313" key="1">
    <source>
        <dbReference type="EMBL" id="PWN95427.1"/>
    </source>
</evidence>
<dbReference type="Proteomes" id="UP000245946">
    <property type="component" value="Unassembled WGS sequence"/>
</dbReference>
<proteinExistence type="predicted"/>
<name>A0A316Z0Y1_9BASI</name>
<keyword evidence="2" id="KW-1185">Reference proteome</keyword>
<reference evidence="1 2" key="1">
    <citation type="journal article" date="2018" name="Mol. Biol. Evol.">
        <title>Broad Genomic Sampling Reveals a Smut Pathogenic Ancestry of the Fungal Clade Ustilaginomycotina.</title>
        <authorList>
            <person name="Kijpornyongpan T."/>
            <person name="Mondo S.J."/>
            <person name="Barry K."/>
            <person name="Sandor L."/>
            <person name="Lee J."/>
            <person name="Lipzen A."/>
            <person name="Pangilinan J."/>
            <person name="LaButti K."/>
            <person name="Hainaut M."/>
            <person name="Henrissat B."/>
            <person name="Grigoriev I.V."/>
            <person name="Spatafora J.W."/>
            <person name="Aime M.C."/>
        </authorList>
    </citation>
    <scope>NUCLEOTIDE SEQUENCE [LARGE SCALE GENOMIC DNA]</scope>
    <source>
        <strain evidence="1 2">MCA 4186</strain>
    </source>
</reference>
<dbReference type="RefSeq" id="XP_025595706.1">
    <property type="nucleotide sequence ID" value="XM_025743305.1"/>
</dbReference>
<dbReference type="GeneID" id="37270849"/>
<organism evidence="1 2">
    <name type="scientific">Tilletiopsis washingtonensis</name>
    <dbReference type="NCBI Taxonomy" id="58919"/>
    <lineage>
        <taxon>Eukaryota</taxon>
        <taxon>Fungi</taxon>
        <taxon>Dikarya</taxon>
        <taxon>Basidiomycota</taxon>
        <taxon>Ustilaginomycotina</taxon>
        <taxon>Exobasidiomycetes</taxon>
        <taxon>Entylomatales</taxon>
        <taxon>Entylomatales incertae sedis</taxon>
        <taxon>Tilletiopsis</taxon>
    </lineage>
</organism>
<sequence length="70" mass="7192">MVHALAAQQSALGVAADEKCRLAPSDAERGRTGPKCGFGKTLSADGAPHSVRPLVRLSARTAAVQGLTEH</sequence>
<evidence type="ECO:0000313" key="2">
    <source>
        <dbReference type="Proteomes" id="UP000245946"/>
    </source>
</evidence>
<accession>A0A316Z0Y1</accession>
<dbReference type="AlphaFoldDB" id="A0A316Z0Y1"/>
<gene>
    <name evidence="1" type="ORF">FA09DRAFT_332080</name>
</gene>
<dbReference type="EMBL" id="KZ819304">
    <property type="protein sequence ID" value="PWN95427.1"/>
    <property type="molecule type" value="Genomic_DNA"/>
</dbReference>
<protein>
    <submittedName>
        <fullName evidence="1">Uncharacterized protein</fullName>
    </submittedName>
</protein>